<feature type="domain" description="Calcineurin-like phosphoesterase" evidence="1">
    <location>
        <begin position="18"/>
        <end position="216"/>
    </location>
</feature>
<reference evidence="3" key="1">
    <citation type="journal article" date="2019" name="Int. J. Syst. Evol. Microbiol.">
        <title>The Global Catalogue of Microorganisms (GCM) 10K type strain sequencing project: providing services to taxonomists for standard genome sequencing and annotation.</title>
        <authorList>
            <consortium name="The Broad Institute Genomics Platform"/>
            <consortium name="The Broad Institute Genome Sequencing Center for Infectious Disease"/>
            <person name="Wu L."/>
            <person name="Ma J."/>
        </authorList>
    </citation>
    <scope>NUCLEOTIDE SEQUENCE [LARGE SCALE GENOMIC DNA]</scope>
    <source>
        <strain evidence="3">CGMCC 4.7277</strain>
    </source>
</reference>
<gene>
    <name evidence="2" type="ORF">ACFPP7_05000</name>
</gene>
<dbReference type="PANTHER" id="PTHR37844">
    <property type="entry name" value="SER/THR PROTEIN PHOSPHATASE SUPERFAMILY (AFU_ORTHOLOGUE AFUA_1G14840)"/>
    <property type="match status" value="1"/>
</dbReference>
<dbReference type="Gene3D" id="3.60.21.10">
    <property type="match status" value="1"/>
</dbReference>
<protein>
    <submittedName>
        <fullName evidence="2">Metallophosphoesterase</fullName>
    </submittedName>
</protein>
<dbReference type="PANTHER" id="PTHR37844:SF2">
    <property type="entry name" value="SER_THR PROTEIN PHOSPHATASE SUPERFAMILY (AFU_ORTHOLOGUE AFUA_1G14840)"/>
    <property type="match status" value="1"/>
</dbReference>
<dbReference type="InterPro" id="IPR029052">
    <property type="entry name" value="Metallo-depent_PP-like"/>
</dbReference>
<comment type="caution">
    <text evidence="2">The sequence shown here is derived from an EMBL/GenBank/DDBJ whole genome shotgun (WGS) entry which is preliminary data.</text>
</comment>
<evidence type="ECO:0000313" key="3">
    <source>
        <dbReference type="Proteomes" id="UP001596084"/>
    </source>
</evidence>
<name>A0ABW0Q8Q9_9BURK</name>
<evidence type="ECO:0000259" key="1">
    <source>
        <dbReference type="Pfam" id="PF00149"/>
    </source>
</evidence>
<dbReference type="EMBL" id="JBHSMX010000010">
    <property type="protein sequence ID" value="MFC5520272.1"/>
    <property type="molecule type" value="Genomic_DNA"/>
</dbReference>
<dbReference type="Proteomes" id="UP001596084">
    <property type="component" value="Unassembled WGS sequence"/>
</dbReference>
<keyword evidence="3" id="KW-1185">Reference proteome</keyword>
<dbReference type="SUPFAM" id="SSF56300">
    <property type="entry name" value="Metallo-dependent phosphatases"/>
    <property type="match status" value="1"/>
</dbReference>
<sequence>MKLNILSDLHLSCGVLEIPRNDADVVILAGDIAHPPEAVSWALGFGKPVLYVPGNHEFYGSRMVDTLAELGRLCAGTRIHVLDCGQIMLGGVRFLGATLWTDFRLMGEGEPRTLAMQAAQHFMRDFSKIHVDEVPDRLFTPDDAAALCHGQARWLASRLAEPYAGPTVVITHHAPSRRSIHPRFAGSPLNACFVSDLDSLIDGRRARLWVHGHTHDSFDYPLNGTRVVCNPRGYAKDGVNENPLFDPHFRVDIA</sequence>
<proteinExistence type="predicted"/>
<dbReference type="InterPro" id="IPR004843">
    <property type="entry name" value="Calcineurin-like_PHP"/>
</dbReference>
<dbReference type="RefSeq" id="WP_068835187.1">
    <property type="nucleotide sequence ID" value="NZ_JBHSMX010000010.1"/>
</dbReference>
<dbReference type="Pfam" id="PF00149">
    <property type="entry name" value="Metallophos"/>
    <property type="match status" value="1"/>
</dbReference>
<organism evidence="2 3">
    <name type="scientific">Polaromonas jejuensis</name>
    <dbReference type="NCBI Taxonomy" id="457502"/>
    <lineage>
        <taxon>Bacteria</taxon>
        <taxon>Pseudomonadati</taxon>
        <taxon>Pseudomonadota</taxon>
        <taxon>Betaproteobacteria</taxon>
        <taxon>Burkholderiales</taxon>
        <taxon>Comamonadaceae</taxon>
        <taxon>Polaromonas</taxon>
    </lineage>
</organism>
<evidence type="ECO:0000313" key="2">
    <source>
        <dbReference type="EMBL" id="MFC5520272.1"/>
    </source>
</evidence>
<accession>A0ABW0Q8Q9</accession>